<dbReference type="Proteomes" id="UP001140091">
    <property type="component" value="Unassembled WGS sequence"/>
</dbReference>
<protein>
    <submittedName>
        <fullName evidence="2">Uncharacterized protein</fullName>
    </submittedName>
</protein>
<feature type="non-terminal residue" evidence="2">
    <location>
        <position position="259"/>
    </location>
</feature>
<proteinExistence type="predicted"/>
<evidence type="ECO:0000313" key="2">
    <source>
        <dbReference type="EMBL" id="KAJ2936765.1"/>
    </source>
</evidence>
<feature type="compositionally biased region" description="Basic and acidic residues" evidence="1">
    <location>
        <begin position="147"/>
        <end position="156"/>
    </location>
</feature>
<feature type="region of interest" description="Disordered" evidence="1">
    <location>
        <begin position="51"/>
        <end position="156"/>
    </location>
</feature>
<evidence type="ECO:0000313" key="3">
    <source>
        <dbReference type="Proteomes" id="UP001140091"/>
    </source>
</evidence>
<comment type="caution">
    <text evidence="2">The sequence shown here is derived from an EMBL/GenBank/DDBJ whole genome shotgun (WGS) entry which is preliminary data.</text>
</comment>
<feature type="region of interest" description="Disordered" evidence="1">
    <location>
        <begin position="1"/>
        <end position="29"/>
    </location>
</feature>
<sequence length="259" mass="27314">MAPSTSTNTAASAATAATSASDAPSAVSTPTKFKLGFSEIANLFIRLRRHQSRSSLASEARKAGNTPEGAPETKATRPAGPSPLVVSHAAPPEGQGSRLVLTPPTSPGRNRARRIAGSPYSRSRAISSSKANHVVSTSGDEPITHPAVRDTEDQDEHAVRVPLEYTDRFECAGGVNAGTLLKLTRRTILENVENLGANALADEKWDCTICGPKHGSYKVQINYSATATHCTRPDCARPVALDHAKGVPGLMTITKRNEA</sequence>
<name>A0A9W8JL71_9AGAR</name>
<dbReference type="OrthoDB" id="3261081at2759"/>
<dbReference type="EMBL" id="JANBPK010000019">
    <property type="protein sequence ID" value="KAJ2936765.1"/>
    <property type="molecule type" value="Genomic_DNA"/>
</dbReference>
<accession>A0A9W8JL71</accession>
<feature type="compositionally biased region" description="Low complexity" evidence="1">
    <location>
        <begin position="118"/>
        <end position="129"/>
    </location>
</feature>
<gene>
    <name evidence="2" type="ORF">H1R20_g328</name>
</gene>
<keyword evidence="3" id="KW-1185">Reference proteome</keyword>
<feature type="compositionally biased region" description="Polar residues" evidence="1">
    <location>
        <begin position="130"/>
        <end position="139"/>
    </location>
</feature>
<evidence type="ECO:0000256" key="1">
    <source>
        <dbReference type="SAM" id="MobiDB-lite"/>
    </source>
</evidence>
<dbReference type="AlphaFoldDB" id="A0A9W8JL71"/>
<organism evidence="2 3">
    <name type="scientific">Candolleomyces eurysporus</name>
    <dbReference type="NCBI Taxonomy" id="2828524"/>
    <lineage>
        <taxon>Eukaryota</taxon>
        <taxon>Fungi</taxon>
        <taxon>Dikarya</taxon>
        <taxon>Basidiomycota</taxon>
        <taxon>Agaricomycotina</taxon>
        <taxon>Agaricomycetes</taxon>
        <taxon>Agaricomycetidae</taxon>
        <taxon>Agaricales</taxon>
        <taxon>Agaricineae</taxon>
        <taxon>Psathyrellaceae</taxon>
        <taxon>Candolleomyces</taxon>
    </lineage>
</organism>
<reference evidence="2" key="1">
    <citation type="submission" date="2022-06" db="EMBL/GenBank/DDBJ databases">
        <title>Genome Sequence of Candolleomyces eurysporus.</title>
        <authorList>
            <person name="Buettner E."/>
        </authorList>
    </citation>
    <scope>NUCLEOTIDE SEQUENCE</scope>
    <source>
        <strain evidence="2">VTCC 930004</strain>
    </source>
</reference>